<dbReference type="GO" id="GO:0045490">
    <property type="term" value="P:pectin catabolic process"/>
    <property type="evidence" value="ECO:0007669"/>
    <property type="project" value="UniProtKB-UniRule"/>
</dbReference>
<keyword evidence="6" id="KW-0134">Cell wall</keyword>
<reference evidence="16" key="1">
    <citation type="submission" date="2022-07" db="EMBL/GenBank/DDBJ databases">
        <authorList>
            <person name="Macas J."/>
            <person name="Novak P."/>
            <person name="Neumann P."/>
        </authorList>
    </citation>
    <scope>NUCLEOTIDE SEQUENCE</scope>
</reference>
<feature type="domain" description="Pectinesterase inhibitor" evidence="15">
    <location>
        <begin position="43"/>
        <end position="191"/>
    </location>
</feature>
<dbReference type="Proteomes" id="UP001152484">
    <property type="component" value="Unassembled WGS sequence"/>
</dbReference>
<dbReference type="GO" id="GO:0030599">
    <property type="term" value="F:pectinesterase activity"/>
    <property type="evidence" value="ECO:0007669"/>
    <property type="project" value="UniProtKB-UniRule"/>
</dbReference>
<dbReference type="InterPro" id="IPR000070">
    <property type="entry name" value="Pectinesterase_cat"/>
</dbReference>
<keyword evidence="11" id="KW-0961">Cell wall biogenesis/degradation</keyword>
<evidence type="ECO:0000313" key="17">
    <source>
        <dbReference type="Proteomes" id="UP001152484"/>
    </source>
</evidence>
<gene>
    <name evidence="16" type="ORF">CEURO_LOCUS1420</name>
</gene>
<dbReference type="Pfam" id="PF04043">
    <property type="entry name" value="PMEI"/>
    <property type="match status" value="1"/>
</dbReference>
<dbReference type="PANTHER" id="PTHR31707">
    <property type="entry name" value="PECTINESTERASE"/>
    <property type="match status" value="1"/>
</dbReference>
<dbReference type="PROSITE" id="PS00503">
    <property type="entry name" value="PECTINESTERASE_2"/>
    <property type="match status" value="1"/>
</dbReference>
<evidence type="ECO:0000256" key="13">
    <source>
        <dbReference type="PROSITE-ProRule" id="PRU10040"/>
    </source>
</evidence>
<dbReference type="GO" id="GO:0004857">
    <property type="term" value="F:enzyme inhibitor activity"/>
    <property type="evidence" value="ECO:0007669"/>
    <property type="project" value="InterPro"/>
</dbReference>
<dbReference type="EC" id="3.1.1.11" evidence="5 14"/>
<keyword evidence="8" id="KW-0732">Signal</keyword>
<comment type="caution">
    <text evidence="16">The sequence shown here is derived from an EMBL/GenBank/DDBJ whole genome shotgun (WGS) entry which is preliminary data.</text>
</comment>
<keyword evidence="10 14" id="KW-0063">Aspartyl esterase</keyword>
<evidence type="ECO:0000256" key="2">
    <source>
        <dbReference type="ARBA" id="ARBA00005184"/>
    </source>
</evidence>
<evidence type="ECO:0000256" key="3">
    <source>
        <dbReference type="ARBA" id="ARBA00006027"/>
    </source>
</evidence>
<dbReference type="Gene3D" id="1.20.140.40">
    <property type="entry name" value="Invertase/pectin methylesterase inhibitor family protein"/>
    <property type="match status" value="1"/>
</dbReference>
<evidence type="ECO:0000256" key="8">
    <source>
        <dbReference type="ARBA" id="ARBA00022729"/>
    </source>
</evidence>
<comment type="catalytic activity">
    <reaction evidence="12 14">
        <text>[(1-&gt;4)-alpha-D-galacturonosyl methyl ester](n) + n H2O = [(1-&gt;4)-alpha-D-galacturonosyl](n) + n methanol + n H(+)</text>
        <dbReference type="Rhea" id="RHEA:22380"/>
        <dbReference type="Rhea" id="RHEA-COMP:14570"/>
        <dbReference type="Rhea" id="RHEA-COMP:14573"/>
        <dbReference type="ChEBI" id="CHEBI:15377"/>
        <dbReference type="ChEBI" id="CHEBI:15378"/>
        <dbReference type="ChEBI" id="CHEBI:17790"/>
        <dbReference type="ChEBI" id="CHEBI:140522"/>
        <dbReference type="ChEBI" id="CHEBI:140523"/>
        <dbReference type="EC" id="3.1.1.11"/>
    </reaction>
</comment>
<dbReference type="EMBL" id="CAMAPE010000004">
    <property type="protein sequence ID" value="CAH9059445.1"/>
    <property type="molecule type" value="Genomic_DNA"/>
</dbReference>
<dbReference type="InterPro" id="IPR012334">
    <property type="entry name" value="Pectin_lyas_fold"/>
</dbReference>
<keyword evidence="17" id="KW-1185">Reference proteome</keyword>
<dbReference type="Gene3D" id="2.160.20.10">
    <property type="entry name" value="Single-stranded right-handed beta-helix, Pectin lyase-like"/>
    <property type="match status" value="1"/>
</dbReference>
<evidence type="ECO:0000256" key="11">
    <source>
        <dbReference type="ARBA" id="ARBA00023316"/>
    </source>
</evidence>
<evidence type="ECO:0000313" key="16">
    <source>
        <dbReference type="EMBL" id="CAH9059445.1"/>
    </source>
</evidence>
<dbReference type="OrthoDB" id="1294499at2759"/>
<comment type="subcellular location">
    <subcellularLocation>
        <location evidence="1">Secreted</location>
        <location evidence="1">Cell wall</location>
    </subcellularLocation>
</comment>
<feature type="active site" evidence="13">
    <location>
        <position position="384"/>
    </location>
</feature>
<dbReference type="SUPFAM" id="SSF101148">
    <property type="entry name" value="Plant invertase/pectin methylesterase inhibitor"/>
    <property type="match status" value="1"/>
</dbReference>
<dbReference type="FunFam" id="2.160.20.10:FF:000001">
    <property type="entry name" value="Pectinesterase"/>
    <property type="match status" value="1"/>
</dbReference>
<dbReference type="InterPro" id="IPR011050">
    <property type="entry name" value="Pectin_lyase_fold/virulence"/>
</dbReference>
<keyword evidence="7" id="KW-0964">Secreted</keyword>
<dbReference type="InterPro" id="IPR033131">
    <property type="entry name" value="Pectinesterase_Asp_AS"/>
</dbReference>
<sequence length="547" mass="59208">MATSFQPLLSSSKALYTFLCLLAVVSSAALLSKWIITTNSSSSSSTFHASVCNGAHDPTSCIAILSEVSSSGPTETNGGDLLQMLLHSSLRRTRDAMDVLTNVTGRVNGQKVKSGLNSCMLLLELSVDWITNSMVALGNPSAKARSDAHTWLSSVLTNHDTCLDGLHGPAWSTLEPILNDLIARARSSLAMFVAVAPSASRQDDLWPLNRKFPSWVRPRDRRLLESWVDAAVASYVVVAADGSGHYTTVTEAIYAAPDSGTTRYVIHVRAGTYVEKVEIGWLKTNLMLVGDGMDATIITGCASVDDGKATSETATVAVWGARFMAQDITFQNSAAPLKHQAVALMVGSDQSIFNRVKIDGYQDSLYAYAGRQFYQECNITGTVDFIFGNAAAVFQNSQILARRPAHGQPTCISAHGRLDPNQNTGLSFQSCTVIPSPDLEPVKADNKLTTLGRPWTLYSRTMYMQSYLDDHIDPLGWEPYDGTVGLDTCDYAEYMNTGPGAGTSQRVKWKGYHAITNEVDAQSFTVDQLLQGHSWLKASGVSYTLGL</sequence>
<dbReference type="CDD" id="cd15799">
    <property type="entry name" value="PMEI-like_4"/>
    <property type="match status" value="1"/>
</dbReference>
<evidence type="ECO:0000256" key="9">
    <source>
        <dbReference type="ARBA" id="ARBA00022801"/>
    </source>
</evidence>
<comment type="similarity">
    <text evidence="4">In the C-terminal section; belongs to the pectinesterase family.</text>
</comment>
<dbReference type="Pfam" id="PF01095">
    <property type="entry name" value="Pectinesterase"/>
    <property type="match status" value="1"/>
</dbReference>
<accession>A0A9P1DY35</accession>
<comment type="pathway">
    <text evidence="2 14">Glycan metabolism; pectin degradation; 2-dehydro-3-deoxy-D-gluconate from pectin: step 1/5.</text>
</comment>
<name>A0A9P1DY35_CUSEU</name>
<evidence type="ECO:0000256" key="14">
    <source>
        <dbReference type="RuleBase" id="RU000589"/>
    </source>
</evidence>
<organism evidence="16 17">
    <name type="scientific">Cuscuta europaea</name>
    <name type="common">European dodder</name>
    <dbReference type="NCBI Taxonomy" id="41803"/>
    <lineage>
        <taxon>Eukaryota</taxon>
        <taxon>Viridiplantae</taxon>
        <taxon>Streptophyta</taxon>
        <taxon>Embryophyta</taxon>
        <taxon>Tracheophyta</taxon>
        <taxon>Spermatophyta</taxon>
        <taxon>Magnoliopsida</taxon>
        <taxon>eudicotyledons</taxon>
        <taxon>Gunneridae</taxon>
        <taxon>Pentapetalae</taxon>
        <taxon>asterids</taxon>
        <taxon>lamiids</taxon>
        <taxon>Solanales</taxon>
        <taxon>Convolvulaceae</taxon>
        <taxon>Cuscuteae</taxon>
        <taxon>Cuscuta</taxon>
        <taxon>Cuscuta subgen. Cuscuta</taxon>
    </lineage>
</organism>
<evidence type="ECO:0000256" key="10">
    <source>
        <dbReference type="ARBA" id="ARBA00023085"/>
    </source>
</evidence>
<protein>
    <recommendedName>
        <fullName evidence="5 14">Pectinesterase</fullName>
        <ecNumber evidence="5 14">3.1.1.11</ecNumber>
    </recommendedName>
</protein>
<evidence type="ECO:0000256" key="6">
    <source>
        <dbReference type="ARBA" id="ARBA00022512"/>
    </source>
</evidence>
<dbReference type="InterPro" id="IPR035513">
    <property type="entry name" value="Invertase/methylesterase_inhib"/>
</dbReference>
<dbReference type="SUPFAM" id="SSF51126">
    <property type="entry name" value="Pectin lyase-like"/>
    <property type="match status" value="1"/>
</dbReference>
<dbReference type="SMART" id="SM00856">
    <property type="entry name" value="PMEI"/>
    <property type="match status" value="1"/>
</dbReference>
<evidence type="ECO:0000256" key="4">
    <source>
        <dbReference type="ARBA" id="ARBA00007786"/>
    </source>
</evidence>
<keyword evidence="9 14" id="KW-0378">Hydrolase</keyword>
<evidence type="ECO:0000259" key="15">
    <source>
        <dbReference type="SMART" id="SM00856"/>
    </source>
</evidence>
<dbReference type="InterPro" id="IPR006501">
    <property type="entry name" value="Pectinesterase_inhib_dom"/>
</dbReference>
<dbReference type="NCBIfam" id="TIGR01614">
    <property type="entry name" value="PME_inhib"/>
    <property type="match status" value="1"/>
</dbReference>
<evidence type="ECO:0000256" key="7">
    <source>
        <dbReference type="ARBA" id="ARBA00022525"/>
    </source>
</evidence>
<evidence type="ECO:0000256" key="5">
    <source>
        <dbReference type="ARBA" id="ARBA00013229"/>
    </source>
</evidence>
<proteinExistence type="inferred from homology"/>
<evidence type="ECO:0000256" key="12">
    <source>
        <dbReference type="ARBA" id="ARBA00047928"/>
    </source>
</evidence>
<comment type="similarity">
    <text evidence="3">In the N-terminal section; belongs to the PMEI family.</text>
</comment>
<dbReference type="AlphaFoldDB" id="A0A9P1DY35"/>
<evidence type="ECO:0000256" key="1">
    <source>
        <dbReference type="ARBA" id="ARBA00004191"/>
    </source>
</evidence>
<dbReference type="GO" id="GO:0042545">
    <property type="term" value="P:cell wall modification"/>
    <property type="evidence" value="ECO:0007669"/>
    <property type="project" value="UniProtKB-UniRule"/>
</dbReference>